<name>A0A1Z5SZV9_HORWE</name>
<comment type="similarity">
    <text evidence="12">Belongs to the cytochrome P450 family.</text>
</comment>
<dbReference type="HAMAP" id="MF_00547">
    <property type="entry name" value="Ribosomal_eL37"/>
    <property type="match status" value="1"/>
</dbReference>
<dbReference type="PROSITE" id="PS01077">
    <property type="entry name" value="RIBOSOMAL_L37E"/>
    <property type="match status" value="1"/>
</dbReference>
<evidence type="ECO:0000256" key="3">
    <source>
        <dbReference type="ARBA" id="ARBA00022723"/>
    </source>
</evidence>
<dbReference type="Gene3D" id="1.10.630.10">
    <property type="entry name" value="Cytochrome P450"/>
    <property type="match status" value="1"/>
</dbReference>
<dbReference type="PANTHER" id="PTHR24305">
    <property type="entry name" value="CYTOCHROME P450"/>
    <property type="match status" value="1"/>
</dbReference>
<keyword evidence="9 11" id="KW-0408">Iron</keyword>
<dbReference type="GO" id="GO:0016705">
    <property type="term" value="F:oxidoreductase activity, acting on paired donors, with incorporation or reduction of molecular oxygen"/>
    <property type="evidence" value="ECO:0007669"/>
    <property type="project" value="InterPro"/>
</dbReference>
<dbReference type="InterPro" id="IPR050121">
    <property type="entry name" value="Cytochrome_P450_monoxygenase"/>
</dbReference>
<keyword evidence="8" id="KW-0689">Ribosomal protein</keyword>
<evidence type="ECO:0000256" key="13">
    <source>
        <dbReference type="SAM" id="MobiDB-lite"/>
    </source>
</evidence>
<dbReference type="GO" id="GO:0020037">
    <property type="term" value="F:heme binding"/>
    <property type="evidence" value="ECO:0007669"/>
    <property type="project" value="InterPro"/>
</dbReference>
<comment type="cofactor">
    <cofactor evidence="1 11">
        <name>heme</name>
        <dbReference type="ChEBI" id="CHEBI:30413"/>
    </cofactor>
</comment>
<evidence type="ECO:0000256" key="1">
    <source>
        <dbReference type="ARBA" id="ARBA00001971"/>
    </source>
</evidence>
<dbReference type="InterPro" id="IPR002401">
    <property type="entry name" value="Cyt_P450_E_grp-I"/>
</dbReference>
<evidence type="ECO:0000256" key="8">
    <source>
        <dbReference type="ARBA" id="ARBA00022980"/>
    </source>
</evidence>
<dbReference type="InterPro" id="IPR018267">
    <property type="entry name" value="Ribosomal_eL37_CS"/>
</dbReference>
<dbReference type="InterPro" id="IPR001128">
    <property type="entry name" value="Cyt_P450"/>
</dbReference>
<keyword evidence="5" id="KW-0863">Zinc-finger</keyword>
<dbReference type="InterPro" id="IPR011332">
    <property type="entry name" value="Ribosomal_zn-bd"/>
</dbReference>
<dbReference type="GO" id="GO:0004497">
    <property type="term" value="F:monooxygenase activity"/>
    <property type="evidence" value="ECO:0007669"/>
    <property type="project" value="UniProtKB-KW"/>
</dbReference>
<dbReference type="GO" id="GO:0030684">
    <property type="term" value="C:preribosome"/>
    <property type="evidence" value="ECO:0007669"/>
    <property type="project" value="UniProtKB-ARBA"/>
</dbReference>
<dbReference type="PRINTS" id="PR00463">
    <property type="entry name" value="EP450I"/>
</dbReference>
<keyword evidence="14" id="KW-0812">Transmembrane</keyword>
<keyword evidence="12" id="KW-0560">Oxidoreductase</keyword>
<comment type="caution">
    <text evidence="15">The sequence shown here is derived from an EMBL/GenBank/DDBJ whole genome shotgun (WGS) entry which is preliminary data.</text>
</comment>
<dbReference type="GO" id="GO:0019843">
    <property type="term" value="F:rRNA binding"/>
    <property type="evidence" value="ECO:0007669"/>
    <property type="project" value="UniProtKB-KW"/>
</dbReference>
<evidence type="ECO:0000256" key="4">
    <source>
        <dbReference type="ARBA" id="ARBA00022730"/>
    </source>
</evidence>
<evidence type="ECO:0000256" key="11">
    <source>
        <dbReference type="PIRSR" id="PIRSR602401-1"/>
    </source>
</evidence>
<keyword evidence="11 12" id="KW-0349">Heme</keyword>
<dbReference type="SUPFAM" id="SSF57829">
    <property type="entry name" value="Zn-binding ribosomal proteins"/>
    <property type="match status" value="1"/>
</dbReference>
<dbReference type="InParanoid" id="A0A1Z5SZV9"/>
<dbReference type="GO" id="GO:0003735">
    <property type="term" value="F:structural constituent of ribosome"/>
    <property type="evidence" value="ECO:0007669"/>
    <property type="project" value="InterPro"/>
</dbReference>
<feature type="transmembrane region" description="Helical" evidence="14">
    <location>
        <begin position="6"/>
        <end position="27"/>
    </location>
</feature>
<dbReference type="STRING" id="1157616.A0A1Z5SZV9"/>
<keyword evidence="6" id="KW-0862">Zinc</keyword>
<keyword evidence="14" id="KW-0472">Membrane</keyword>
<reference evidence="15 16" key="1">
    <citation type="submission" date="2017-01" db="EMBL/GenBank/DDBJ databases">
        <title>The recent genome duplication of the halophilic yeast Hortaea werneckii: insights from long-read sequencing.</title>
        <authorList>
            <person name="Sinha S."/>
            <person name="Flibotte S."/>
            <person name="Neira M."/>
            <person name="Lenassi M."/>
            <person name="Gostincar C."/>
            <person name="Stajich J.E."/>
            <person name="Nislow C.E."/>
        </authorList>
    </citation>
    <scope>NUCLEOTIDE SEQUENCE [LARGE SCALE GENOMIC DNA]</scope>
    <source>
        <strain evidence="15 16">EXF-2000</strain>
    </source>
</reference>
<gene>
    <name evidence="15" type="ORF">BTJ68_10396</name>
</gene>
<evidence type="ECO:0008006" key="17">
    <source>
        <dbReference type="Google" id="ProtNLM"/>
    </source>
</evidence>
<dbReference type="InterPro" id="IPR011331">
    <property type="entry name" value="Ribosomal_eL37/eL43"/>
</dbReference>
<dbReference type="GO" id="GO:0006412">
    <property type="term" value="P:translation"/>
    <property type="evidence" value="ECO:0007669"/>
    <property type="project" value="InterPro"/>
</dbReference>
<keyword evidence="10" id="KW-0687">Ribonucleoprotein</keyword>
<keyword evidence="7" id="KW-0694">RNA-binding</keyword>
<keyword evidence="3 11" id="KW-0479">Metal-binding</keyword>
<evidence type="ECO:0000256" key="2">
    <source>
        <dbReference type="ARBA" id="ARBA00009805"/>
    </source>
</evidence>
<dbReference type="Pfam" id="PF01907">
    <property type="entry name" value="Ribosomal_L37e"/>
    <property type="match status" value="1"/>
</dbReference>
<dbReference type="CDD" id="cd11061">
    <property type="entry name" value="CYP67-like"/>
    <property type="match status" value="1"/>
</dbReference>
<dbReference type="InterPro" id="IPR017972">
    <property type="entry name" value="Cyt_P450_CS"/>
</dbReference>
<keyword evidence="16" id="KW-1185">Reference proteome</keyword>
<dbReference type="InterPro" id="IPR001569">
    <property type="entry name" value="Ribosomal_eL37"/>
</dbReference>
<dbReference type="Gene3D" id="2.20.25.30">
    <property type="match status" value="1"/>
</dbReference>
<evidence type="ECO:0000256" key="9">
    <source>
        <dbReference type="ARBA" id="ARBA00023004"/>
    </source>
</evidence>
<keyword evidence="14" id="KW-1133">Transmembrane helix</keyword>
<dbReference type="PRINTS" id="PR00385">
    <property type="entry name" value="P450"/>
</dbReference>
<dbReference type="GO" id="GO:0022625">
    <property type="term" value="C:cytosolic large ribosomal subunit"/>
    <property type="evidence" value="ECO:0007669"/>
    <property type="project" value="UniProtKB-ARBA"/>
</dbReference>
<evidence type="ECO:0000256" key="6">
    <source>
        <dbReference type="ARBA" id="ARBA00022833"/>
    </source>
</evidence>
<dbReference type="OrthoDB" id="10259236at2759"/>
<dbReference type="SUPFAM" id="SSF48264">
    <property type="entry name" value="Cytochrome P450"/>
    <property type="match status" value="1"/>
</dbReference>
<evidence type="ECO:0000313" key="15">
    <source>
        <dbReference type="EMBL" id="OTA27814.1"/>
    </source>
</evidence>
<feature type="binding site" description="axial binding residue" evidence="11">
    <location>
        <position position="456"/>
    </location>
    <ligand>
        <name>heme</name>
        <dbReference type="ChEBI" id="CHEBI:30413"/>
    </ligand>
    <ligandPart>
        <name>Fe</name>
        <dbReference type="ChEBI" id="CHEBI:18248"/>
    </ligandPart>
</feature>
<accession>A0A1Z5SZV9</accession>
<evidence type="ECO:0000256" key="7">
    <source>
        <dbReference type="ARBA" id="ARBA00022884"/>
    </source>
</evidence>
<dbReference type="InterPro" id="IPR036396">
    <property type="entry name" value="Cyt_P450_sf"/>
</dbReference>
<proteinExistence type="inferred from homology"/>
<evidence type="ECO:0000256" key="14">
    <source>
        <dbReference type="SAM" id="Phobius"/>
    </source>
</evidence>
<organism evidence="15 16">
    <name type="scientific">Hortaea werneckii EXF-2000</name>
    <dbReference type="NCBI Taxonomy" id="1157616"/>
    <lineage>
        <taxon>Eukaryota</taxon>
        <taxon>Fungi</taxon>
        <taxon>Dikarya</taxon>
        <taxon>Ascomycota</taxon>
        <taxon>Pezizomycotina</taxon>
        <taxon>Dothideomycetes</taxon>
        <taxon>Dothideomycetidae</taxon>
        <taxon>Mycosphaerellales</taxon>
        <taxon>Teratosphaeriaceae</taxon>
        <taxon>Hortaea</taxon>
    </lineage>
</organism>
<dbReference type="VEuPathDB" id="FungiDB:BTJ68_10396"/>
<evidence type="ECO:0000256" key="12">
    <source>
        <dbReference type="RuleBase" id="RU000461"/>
    </source>
</evidence>
<evidence type="ECO:0000313" key="16">
    <source>
        <dbReference type="Proteomes" id="UP000194280"/>
    </source>
</evidence>
<protein>
    <recommendedName>
        <fullName evidence="17">60S ribosomal protein L37</fullName>
    </recommendedName>
</protein>
<dbReference type="GO" id="GO:0008270">
    <property type="term" value="F:zinc ion binding"/>
    <property type="evidence" value="ECO:0007669"/>
    <property type="project" value="UniProtKB-KW"/>
</dbReference>
<keyword evidence="4" id="KW-0699">rRNA-binding</keyword>
<sequence length="603" mass="68120">MYGLVFGAAASLLAITWFIGYHVYAYFKDPKGLRRFPGMDPLAPFTNASMIVTAYGGFRSKHLLDLHNKGQPVIRTGPNALSYGDPRAIKDIYGHNTKCVKDEQYAMTAGSHFHLADVVDKHEHQRKRKVLSSAYALKNLEEWEFKVADKAQRMLDQLDKRCCDHGHDEIVDYRKFANFCSLDAIADIGLSKRLGFLDNADDRCLSMASDGSTHYCQYRQCLYANSRLMSVLGNTYRWFPHLCSLSRHFFPEFARLWKLSDSWDGIPPALTYERLQRYQNGERLDDFFQAMMHDKNGAPHNLEFGEIAAEVSIMMNAGSTTTAIAMTNTLYLLLANRKCLAKLQEELDETLDEEDVVAPYEKVKYLPYLRACLDESMRIWPPTSHPLLRATPPEGSNILGEYIPGNTSVGMSAFVAHRNAEIYPEPDRYIPERWLGEAGKELGPYFIAFSAGARGCIGRNISYLEQTVTLASVLHRYDIELAKPGFEPERLESNNLHPSELPVRFRKRQAMAKGTSSFGKRHNKTHVLCRRCGSRSLHVQKKTCANCGYPSASVRRFNWGAKAKRRKTTGSGRMRTLKGVPRKFKNGFQVGTPKGAKGPANQA</sequence>
<dbReference type="AlphaFoldDB" id="A0A1Z5SZV9"/>
<dbReference type="PROSITE" id="PS00086">
    <property type="entry name" value="CYTOCHROME_P450"/>
    <property type="match status" value="1"/>
</dbReference>
<dbReference type="EMBL" id="MUNK01000173">
    <property type="protein sequence ID" value="OTA27814.1"/>
    <property type="molecule type" value="Genomic_DNA"/>
</dbReference>
<evidence type="ECO:0000256" key="5">
    <source>
        <dbReference type="ARBA" id="ARBA00022771"/>
    </source>
</evidence>
<evidence type="ECO:0000256" key="10">
    <source>
        <dbReference type="ARBA" id="ARBA00023274"/>
    </source>
</evidence>
<keyword evidence="12" id="KW-0503">Monooxygenase</keyword>
<dbReference type="PANTHER" id="PTHR24305:SF172">
    <property type="entry name" value="P450, PUTATIVE (EUROFUNG)-RELATED"/>
    <property type="match status" value="1"/>
</dbReference>
<dbReference type="Proteomes" id="UP000194280">
    <property type="component" value="Unassembled WGS sequence"/>
</dbReference>
<dbReference type="GO" id="GO:0005506">
    <property type="term" value="F:iron ion binding"/>
    <property type="evidence" value="ECO:0007669"/>
    <property type="project" value="InterPro"/>
</dbReference>
<dbReference type="Pfam" id="PF00067">
    <property type="entry name" value="p450"/>
    <property type="match status" value="1"/>
</dbReference>
<dbReference type="FunFam" id="2.20.25.30:FF:000001">
    <property type="entry name" value="Ribosomal protein L37"/>
    <property type="match status" value="1"/>
</dbReference>
<comment type="similarity">
    <text evidence="2">Belongs to the eukaryotic ribosomal protein eL37 family.</text>
</comment>
<feature type="region of interest" description="Disordered" evidence="13">
    <location>
        <begin position="562"/>
        <end position="603"/>
    </location>
</feature>